<proteinExistence type="inferred from homology"/>
<keyword evidence="3" id="KW-1185">Reference proteome</keyword>
<dbReference type="Gene3D" id="3.40.50.2000">
    <property type="entry name" value="Glycogen Phosphorylase B"/>
    <property type="match status" value="1"/>
</dbReference>
<organism evidence="2 3">
    <name type="scientific">Schistosoma mattheei</name>
    <dbReference type="NCBI Taxonomy" id="31246"/>
    <lineage>
        <taxon>Eukaryota</taxon>
        <taxon>Metazoa</taxon>
        <taxon>Spiralia</taxon>
        <taxon>Lophotrochozoa</taxon>
        <taxon>Platyhelminthes</taxon>
        <taxon>Trematoda</taxon>
        <taxon>Digenea</taxon>
        <taxon>Strigeidida</taxon>
        <taxon>Schistosomatoidea</taxon>
        <taxon>Schistosomatidae</taxon>
        <taxon>Schistosoma</taxon>
    </lineage>
</organism>
<reference evidence="2 3" key="1">
    <citation type="submission" date="2018-11" db="EMBL/GenBank/DDBJ databases">
        <authorList>
            <consortium name="Pathogen Informatics"/>
        </authorList>
    </citation>
    <scope>NUCLEOTIDE SEQUENCE [LARGE SCALE GENOMIC DNA]</scope>
    <source>
        <strain>Denwood</strain>
        <strain evidence="3">Zambia</strain>
    </source>
</reference>
<dbReference type="EMBL" id="UZAL01044291">
    <property type="protein sequence ID" value="VDP82303.1"/>
    <property type="molecule type" value="Genomic_DNA"/>
</dbReference>
<accession>A0A3P8KMA2</accession>
<dbReference type="AlphaFoldDB" id="A0A3P8KMA2"/>
<dbReference type="GO" id="GO:0008184">
    <property type="term" value="F:glycogen phosphorylase activity"/>
    <property type="evidence" value="ECO:0007669"/>
    <property type="project" value="InterPro"/>
</dbReference>
<dbReference type="GO" id="GO:0005975">
    <property type="term" value="P:carbohydrate metabolic process"/>
    <property type="evidence" value="ECO:0007669"/>
    <property type="project" value="InterPro"/>
</dbReference>
<gene>
    <name evidence="2" type="ORF">SMTD_LOCUS20378</name>
</gene>
<evidence type="ECO:0000313" key="2">
    <source>
        <dbReference type="EMBL" id="VDP82303.1"/>
    </source>
</evidence>
<sequence length="59" mass="7010">MKLCLEQIRDGFFSPENPHLFKDIYNSLAFDDRFLLCADYASYIRVQQEVEEAYKVSQN</sequence>
<dbReference type="InterPro" id="IPR000811">
    <property type="entry name" value="Glyco_trans_35"/>
</dbReference>
<name>A0A3P8KMA2_9TREM</name>
<protein>
    <recommendedName>
        <fullName evidence="4">Alpha-1,4 glucan phosphorylase</fullName>
    </recommendedName>
</protein>
<dbReference type="Proteomes" id="UP000269396">
    <property type="component" value="Unassembled WGS sequence"/>
</dbReference>
<comment type="similarity">
    <text evidence="1">Belongs to the glycogen phosphorylase family.</text>
</comment>
<evidence type="ECO:0008006" key="4">
    <source>
        <dbReference type="Google" id="ProtNLM"/>
    </source>
</evidence>
<evidence type="ECO:0000313" key="3">
    <source>
        <dbReference type="Proteomes" id="UP000269396"/>
    </source>
</evidence>
<dbReference type="Pfam" id="PF00343">
    <property type="entry name" value="Phosphorylase"/>
    <property type="match status" value="1"/>
</dbReference>
<dbReference type="SUPFAM" id="SSF53756">
    <property type="entry name" value="UDP-Glycosyltransferase/glycogen phosphorylase"/>
    <property type="match status" value="1"/>
</dbReference>
<evidence type="ECO:0000256" key="1">
    <source>
        <dbReference type="ARBA" id="ARBA00006047"/>
    </source>
</evidence>